<name>A0A813FCD6_POLGL</name>
<dbReference type="PANTHER" id="PTHR43603">
    <property type="entry name" value="COBW DOMAIN-CONTAINING PROTEIN DDB_G0274527"/>
    <property type="match status" value="1"/>
</dbReference>
<dbReference type="InterPro" id="IPR051927">
    <property type="entry name" value="Zn_Chap_cDPG_Synth"/>
</dbReference>
<proteinExistence type="predicted"/>
<dbReference type="InterPro" id="IPR011990">
    <property type="entry name" value="TPR-like_helical_dom_sf"/>
</dbReference>
<dbReference type="InterPro" id="IPR027417">
    <property type="entry name" value="P-loop_NTPase"/>
</dbReference>
<dbReference type="CDD" id="cd03112">
    <property type="entry name" value="CobW-like"/>
    <property type="match status" value="1"/>
</dbReference>
<dbReference type="InterPro" id="IPR003495">
    <property type="entry name" value="CobW/HypB/UreG_nucleotide-bd"/>
</dbReference>
<sequence length="1544" mass="164864">MARPLDGVTEKKRHAALLLSQAELALDDESIQSCLKASADALTLFRELGDDGRLGVHDTLRLIINAHRQVADTERRKPAEALALAAAEMAKFGESGDARGEAYMMLSTAEINTDKRGRQKRELALDLAQKALATFQDLEDKKSEAMAHLVLGNLHFKMHAADEAQQANETALDLFLQLGDKLGQAKALHGGGIAMLMRRRYDQAVAKARGALALFREIGARKLEASELVTIAQWHLAAGQPKQALPSAEQALGLFKELGYGKGWEANALLTLCEALIGAKLVNKAMKVAKEHQVQFQLAKDLRGQAMVQEIIARVHLAQERPEQMLESLDEARQLVQEIGDKSWDARLCQGTAVSFMASKDTKEALDALDRGMSIAEQAGDNQQRAKGQRAVFNIHFSNQDYEAALQAAKKARAISAASKDNRGQASDCLHMAVALANCKELDKALAAAGEAQDLFQEAVDSRGEARALCVLADLRRIDGKVEAALEAAEERLTILRELGDLNLEAAALHQIAGLHLDDGNHMEAEKVAKEGQSLSQKAGDRKGQVNILLLLVQVYVAQAQDPSAGSVKAIGQKALQAATDALSIAGKCGSRARISGVESFGWVLTLQALAKCLSVLELWHAKLLKAFAVAESRAESMQTRSLVGPEMLSHCRSPFALPLSSPVNSPISARGNMAGFGKALLAVTADAQRSVPFASEGKQLMVLFLVGFCCLFNVQTPSSYEEKCLTLNKQYCDKALTVAGRAVKLALSGTLGSAATSEPDLVTARADAEEEALALIERVVWRRNLRQGRAASIAVQSKGLDPVYVRKQLMSMVADVISSDDELQLDSPFMEAGMDSLALRRMLAKEFSMSLSPSLVFDFPSVLGPETLGSRGSDTGGAFSAGEHAVGLSSGGALGEGAPSTRDKSESAFAMPLTEGKQPASVNSTKTSHLAQLNLSAYHEANFIFAPKDPRPLPVLVVTGFLGSGKTTLVKRLLSKRGNLKVAALAHDLASSLNVDAEYLAEPDAQGFGKGERAFSGKRADAAVSDGDVAALSGCACCPGFDGSLSDALRVALKNGADVGLLDYLVLETSGSADPRRLVAAMEVRFGPLARVRLDRVVAVVDSEQLLLHAERWLSLAARSGAPAAGSVGFGGSPEDMLQLAQLAVADVVLLNKADLLPNNAEARLVAESYLQQLCPQAKILTCSYGDVPLPELLDVAPAQVSDSPAISHEQAPACWEISPSLDSIRSGRATDVLPGTAAAVASGPVPLQPVQHHVVVEWSSQSSSSSQPVGLARLQHFLCRLLPRWRKVLRRGKGVLWMAEDPSARWEWEVSGRLRYTCRRSAAGFGGAQPWSGLVLIFAAGFPESEVAAVRECLSSLNEPHSSWLQASGPSADMVRRYSEAAAQIVAGSPSFELLEAPPCRIRAPGAESTEEDVQFQQTLRFRLTGRAHFGLSPALDLSEPPYRVDVDAMNSELARIVSAAQGGVFLAVGQGRCPESGQTVSALLWAVPEASDCDADLPLDDSVPRVPEISLLEAMLAAARNEATPLLQRYFGHVTSCMCGQ</sequence>
<dbReference type="Gene3D" id="1.25.40.10">
    <property type="entry name" value="Tetratricopeptide repeat domain"/>
    <property type="match status" value="3"/>
</dbReference>
<dbReference type="InterPro" id="IPR009081">
    <property type="entry name" value="PP-bd_ACP"/>
</dbReference>
<dbReference type="Pfam" id="PF00550">
    <property type="entry name" value="PP-binding"/>
    <property type="match status" value="1"/>
</dbReference>
<dbReference type="Gene3D" id="3.40.50.300">
    <property type="entry name" value="P-loop containing nucleotide triphosphate hydrolases"/>
    <property type="match status" value="1"/>
</dbReference>
<reference evidence="3" key="1">
    <citation type="submission" date="2021-02" db="EMBL/GenBank/DDBJ databases">
        <authorList>
            <person name="Dougan E. K."/>
            <person name="Rhodes N."/>
            <person name="Thang M."/>
            <person name="Chan C."/>
        </authorList>
    </citation>
    <scope>NUCLEOTIDE SEQUENCE</scope>
</reference>
<evidence type="ECO:0000259" key="2">
    <source>
        <dbReference type="Pfam" id="PF02492"/>
    </source>
</evidence>
<dbReference type="EMBL" id="CAJNNV010024552">
    <property type="protein sequence ID" value="CAE8610153.1"/>
    <property type="molecule type" value="Genomic_DNA"/>
</dbReference>
<dbReference type="SMART" id="SM00028">
    <property type="entry name" value="TPR"/>
    <property type="match status" value="8"/>
</dbReference>
<protein>
    <recommendedName>
        <fullName evidence="5">COBW domain-containing protein 1</fullName>
    </recommendedName>
</protein>
<evidence type="ECO:0008006" key="5">
    <source>
        <dbReference type="Google" id="ProtNLM"/>
    </source>
</evidence>
<evidence type="ECO:0000313" key="3">
    <source>
        <dbReference type="EMBL" id="CAE8610153.1"/>
    </source>
</evidence>
<dbReference type="PANTHER" id="PTHR43603:SF1">
    <property type="entry name" value="ZINC-REGULATED GTPASE METALLOPROTEIN ACTIVATOR 1"/>
    <property type="match status" value="1"/>
</dbReference>
<dbReference type="InterPro" id="IPR019734">
    <property type="entry name" value="TPR_rpt"/>
</dbReference>
<organism evidence="3 4">
    <name type="scientific">Polarella glacialis</name>
    <name type="common">Dinoflagellate</name>
    <dbReference type="NCBI Taxonomy" id="89957"/>
    <lineage>
        <taxon>Eukaryota</taxon>
        <taxon>Sar</taxon>
        <taxon>Alveolata</taxon>
        <taxon>Dinophyceae</taxon>
        <taxon>Suessiales</taxon>
        <taxon>Suessiaceae</taxon>
        <taxon>Polarella</taxon>
    </lineage>
</organism>
<gene>
    <name evidence="3" type="ORF">PGLA1383_LOCUS27980</name>
</gene>
<accession>A0A813FCD6</accession>
<dbReference type="Gene3D" id="1.10.1200.10">
    <property type="entry name" value="ACP-like"/>
    <property type="match status" value="1"/>
</dbReference>
<keyword evidence="4" id="KW-1185">Reference proteome</keyword>
<dbReference type="Pfam" id="PF02492">
    <property type="entry name" value="cobW"/>
    <property type="match status" value="1"/>
</dbReference>
<dbReference type="Proteomes" id="UP000654075">
    <property type="component" value="Unassembled WGS sequence"/>
</dbReference>
<comment type="caution">
    <text evidence="3">The sequence shown here is derived from an EMBL/GenBank/DDBJ whole genome shotgun (WGS) entry which is preliminary data.</text>
</comment>
<evidence type="ECO:0000259" key="1">
    <source>
        <dbReference type="Pfam" id="PF00550"/>
    </source>
</evidence>
<dbReference type="SUPFAM" id="SSF48452">
    <property type="entry name" value="TPR-like"/>
    <property type="match status" value="3"/>
</dbReference>
<dbReference type="OrthoDB" id="272672at2759"/>
<dbReference type="SUPFAM" id="SSF52540">
    <property type="entry name" value="P-loop containing nucleoside triphosphate hydrolases"/>
    <property type="match status" value="1"/>
</dbReference>
<feature type="domain" description="CobW/HypB/UreG nucleotide-binding" evidence="2">
    <location>
        <begin position="955"/>
        <end position="1182"/>
    </location>
</feature>
<feature type="domain" description="Carrier" evidence="1">
    <location>
        <begin position="809"/>
        <end position="863"/>
    </location>
</feature>
<dbReference type="InterPro" id="IPR036736">
    <property type="entry name" value="ACP-like_sf"/>
</dbReference>
<evidence type="ECO:0000313" key="4">
    <source>
        <dbReference type="Proteomes" id="UP000654075"/>
    </source>
</evidence>
<dbReference type="SUPFAM" id="SSF47336">
    <property type="entry name" value="ACP-like"/>
    <property type="match status" value="1"/>
</dbReference>